<name>A0A4R6ILQ5_9SPHI</name>
<reference evidence="1 2" key="1">
    <citation type="submission" date="2019-03" db="EMBL/GenBank/DDBJ databases">
        <title>Genomic Encyclopedia of Archaeal and Bacterial Type Strains, Phase II (KMG-II): from individual species to whole genera.</title>
        <authorList>
            <person name="Goeker M."/>
        </authorList>
    </citation>
    <scope>NUCLEOTIDE SEQUENCE [LARGE SCALE GENOMIC DNA]</scope>
    <source>
        <strain evidence="1 2">DSM 19034</strain>
    </source>
</reference>
<accession>A0A4R6ILQ5</accession>
<dbReference type="Proteomes" id="UP000295499">
    <property type="component" value="Unassembled WGS sequence"/>
</dbReference>
<sequence length="212" mass="23936">MAILKNGILSGPLGKVGPVVGYMRRGVYVIRSKAEVTPPRTEKQKATLQRMQVLSPFLNLISDYLAIGFQLEAEGKSRTPNNEAKSYNLKYGVKGQYPNQEIDYPGLKLTSGQLPIPEDFQLEFEDQGLKLTWNTEGDLRGTSPKDQLMLMAYFPESDKVVKITAGKQRKSGLQFKRINAQLRGKTMEVYVSFISENRRAISNSKYLGRYTF</sequence>
<evidence type="ECO:0000313" key="1">
    <source>
        <dbReference type="EMBL" id="TDO22896.1"/>
    </source>
</evidence>
<dbReference type="OrthoDB" id="648163at2"/>
<dbReference type="EMBL" id="SNWM01000002">
    <property type="protein sequence ID" value="TDO22896.1"/>
    <property type="molecule type" value="Genomic_DNA"/>
</dbReference>
<dbReference type="RefSeq" id="WP_133554628.1">
    <property type="nucleotide sequence ID" value="NZ_SNWM01000002.1"/>
</dbReference>
<keyword evidence="2" id="KW-1185">Reference proteome</keyword>
<dbReference type="AlphaFoldDB" id="A0A4R6ILQ5"/>
<dbReference type="InterPro" id="IPR046233">
    <property type="entry name" value="DUF6266"/>
</dbReference>
<evidence type="ECO:0000313" key="2">
    <source>
        <dbReference type="Proteomes" id="UP000295499"/>
    </source>
</evidence>
<dbReference type="Pfam" id="PF19781">
    <property type="entry name" value="DUF6266"/>
    <property type="match status" value="1"/>
</dbReference>
<gene>
    <name evidence="1" type="ORF">CLV32_1881</name>
</gene>
<comment type="caution">
    <text evidence="1">The sequence shown here is derived from an EMBL/GenBank/DDBJ whole genome shotgun (WGS) entry which is preliminary data.</text>
</comment>
<protein>
    <submittedName>
        <fullName evidence="1">Uncharacterized protein</fullName>
    </submittedName>
</protein>
<proteinExistence type="predicted"/>
<organism evidence="1 2">
    <name type="scientific">Pedobacter duraquae</name>
    <dbReference type="NCBI Taxonomy" id="425511"/>
    <lineage>
        <taxon>Bacteria</taxon>
        <taxon>Pseudomonadati</taxon>
        <taxon>Bacteroidota</taxon>
        <taxon>Sphingobacteriia</taxon>
        <taxon>Sphingobacteriales</taxon>
        <taxon>Sphingobacteriaceae</taxon>
        <taxon>Pedobacter</taxon>
    </lineage>
</organism>